<dbReference type="EMBL" id="JMCC02000003">
    <property type="protein sequence ID" value="KIG19353.1"/>
    <property type="molecule type" value="Genomic_DNA"/>
</dbReference>
<evidence type="ECO:0000313" key="2">
    <source>
        <dbReference type="Proteomes" id="UP000031599"/>
    </source>
</evidence>
<gene>
    <name evidence="1" type="ORF">DB30_03909</name>
</gene>
<dbReference type="Proteomes" id="UP000031599">
    <property type="component" value="Unassembled WGS sequence"/>
</dbReference>
<comment type="caution">
    <text evidence="1">The sequence shown here is derived from an EMBL/GenBank/DDBJ whole genome shotgun (WGS) entry which is preliminary data.</text>
</comment>
<sequence length="52" mass="5396">MHASGPWRVVGLAVRAALHEHGPDRVGIMPGAHALGLGALGDRWGSSGDWRG</sequence>
<protein>
    <submittedName>
        <fullName evidence="1">Uncharacterized protein</fullName>
    </submittedName>
</protein>
<proteinExistence type="predicted"/>
<reference evidence="1 2" key="1">
    <citation type="submission" date="2014-12" db="EMBL/GenBank/DDBJ databases">
        <title>Genome assembly of Enhygromyxa salina DSM 15201.</title>
        <authorList>
            <person name="Sharma G."/>
            <person name="Subramanian S."/>
        </authorList>
    </citation>
    <scope>NUCLEOTIDE SEQUENCE [LARGE SCALE GENOMIC DNA]</scope>
    <source>
        <strain evidence="1 2">DSM 15201</strain>
    </source>
</reference>
<name>A0A0C2A7A6_9BACT</name>
<organism evidence="1 2">
    <name type="scientific">Enhygromyxa salina</name>
    <dbReference type="NCBI Taxonomy" id="215803"/>
    <lineage>
        <taxon>Bacteria</taxon>
        <taxon>Pseudomonadati</taxon>
        <taxon>Myxococcota</taxon>
        <taxon>Polyangia</taxon>
        <taxon>Nannocystales</taxon>
        <taxon>Nannocystaceae</taxon>
        <taxon>Enhygromyxa</taxon>
    </lineage>
</organism>
<accession>A0A0C2A7A6</accession>
<evidence type="ECO:0000313" key="1">
    <source>
        <dbReference type="EMBL" id="KIG19353.1"/>
    </source>
</evidence>
<dbReference type="AlphaFoldDB" id="A0A0C2A7A6"/>